<comment type="caution">
    <text evidence="4">The sequence shown here is derived from an EMBL/GenBank/DDBJ whole genome shotgun (WGS) entry which is preliminary data.</text>
</comment>
<feature type="transmembrane region" description="Helical" evidence="2">
    <location>
        <begin position="12"/>
        <end position="35"/>
    </location>
</feature>
<sequence length="279" mass="31293">MLLLYGGGFQQAILQISFVYYAASIALHWIGPWLFPVKSIQVQQRQEGQVTREAIYSLGPIVVKAAVLTVVENLHAAGVSKLYSGSLDSWPKVSVAPTAFTGYSFHVVEAAIVFANEILVCFLFPIHIGVHRLYHLFTTVIHNGGHAGYEIAPFIPSMESLLSGALSWVQPAWNLRGGLNTVRHHDMHHRFPTRHFSLYFTHWDRWCGTEHADYGTALRAMFKQAANSRPNKTGLRRINLDGTEEDLPFGWPPSYPPGYWAAEEAAYYAKYPKQCVPHG</sequence>
<keyword evidence="2" id="KW-0472">Membrane</keyword>
<protein>
    <recommendedName>
        <fullName evidence="3">Fatty acid hydroxylase domain-containing protein</fullName>
    </recommendedName>
</protein>
<evidence type="ECO:0000313" key="4">
    <source>
        <dbReference type="EMBL" id="KAK9917221.1"/>
    </source>
</evidence>
<evidence type="ECO:0000259" key="3">
    <source>
        <dbReference type="Pfam" id="PF04116"/>
    </source>
</evidence>
<feature type="domain" description="Fatty acid hydroxylase" evidence="3">
    <location>
        <begin position="96"/>
        <end position="209"/>
    </location>
</feature>
<dbReference type="Pfam" id="PF04116">
    <property type="entry name" value="FA_hydroxylase"/>
    <property type="match status" value="1"/>
</dbReference>
<accession>A0ABR2YZW6</accession>
<organism evidence="4 5">
    <name type="scientific">Coccomyxa subellipsoidea</name>
    <dbReference type="NCBI Taxonomy" id="248742"/>
    <lineage>
        <taxon>Eukaryota</taxon>
        <taxon>Viridiplantae</taxon>
        <taxon>Chlorophyta</taxon>
        <taxon>core chlorophytes</taxon>
        <taxon>Trebouxiophyceae</taxon>
        <taxon>Trebouxiophyceae incertae sedis</taxon>
        <taxon>Coccomyxaceae</taxon>
        <taxon>Coccomyxa</taxon>
    </lineage>
</organism>
<dbReference type="InterPro" id="IPR006694">
    <property type="entry name" value="Fatty_acid_hydroxylase"/>
</dbReference>
<name>A0ABR2YZW6_9CHLO</name>
<gene>
    <name evidence="4" type="ORF">WJX75_001988</name>
</gene>
<evidence type="ECO:0000256" key="1">
    <source>
        <dbReference type="ARBA" id="ARBA00009324"/>
    </source>
</evidence>
<keyword evidence="2" id="KW-0812">Transmembrane</keyword>
<dbReference type="Proteomes" id="UP001491310">
    <property type="component" value="Unassembled WGS sequence"/>
</dbReference>
<dbReference type="EMBL" id="JALJOT010000002">
    <property type="protein sequence ID" value="KAK9917221.1"/>
    <property type="molecule type" value="Genomic_DNA"/>
</dbReference>
<keyword evidence="2" id="KW-1133">Transmembrane helix</keyword>
<keyword evidence="5" id="KW-1185">Reference proteome</keyword>
<evidence type="ECO:0000256" key="2">
    <source>
        <dbReference type="SAM" id="Phobius"/>
    </source>
</evidence>
<proteinExistence type="inferred from homology"/>
<comment type="similarity">
    <text evidence="1">Belongs to the sterol desaturase family.</text>
</comment>
<evidence type="ECO:0000313" key="5">
    <source>
        <dbReference type="Proteomes" id="UP001491310"/>
    </source>
</evidence>
<reference evidence="4 5" key="1">
    <citation type="journal article" date="2024" name="Nat. Commun.">
        <title>Phylogenomics reveals the evolutionary origins of lichenization in chlorophyte algae.</title>
        <authorList>
            <person name="Puginier C."/>
            <person name="Libourel C."/>
            <person name="Otte J."/>
            <person name="Skaloud P."/>
            <person name="Haon M."/>
            <person name="Grisel S."/>
            <person name="Petersen M."/>
            <person name="Berrin J.G."/>
            <person name="Delaux P.M."/>
            <person name="Dal Grande F."/>
            <person name="Keller J."/>
        </authorList>
    </citation>
    <scope>NUCLEOTIDE SEQUENCE [LARGE SCALE GENOMIC DNA]</scope>
    <source>
        <strain evidence="4 5">SAG 216-7</strain>
    </source>
</reference>